<dbReference type="PANTHER" id="PTHR16026">
    <property type="entry name" value="CARTILAGE ACIDIC PROTEIN 1"/>
    <property type="match status" value="1"/>
</dbReference>
<proteinExistence type="predicted"/>
<dbReference type="SUPFAM" id="SSF69318">
    <property type="entry name" value="Integrin alpha N-terminal domain"/>
    <property type="match status" value="1"/>
</dbReference>
<dbReference type="EMBL" id="CP015136">
    <property type="protein sequence ID" value="AMY12248.1"/>
    <property type="molecule type" value="Genomic_DNA"/>
</dbReference>
<dbReference type="AlphaFoldDB" id="A0A143PVN2"/>
<dbReference type="InterPro" id="IPR006311">
    <property type="entry name" value="TAT_signal"/>
</dbReference>
<evidence type="ECO:0000259" key="4">
    <source>
        <dbReference type="Pfam" id="PF07593"/>
    </source>
</evidence>
<dbReference type="Proteomes" id="UP000076079">
    <property type="component" value="Chromosome"/>
</dbReference>
<dbReference type="InterPro" id="IPR013517">
    <property type="entry name" value="FG-GAP"/>
</dbReference>
<evidence type="ECO:0000313" key="5">
    <source>
        <dbReference type="EMBL" id="AMY12248.1"/>
    </source>
</evidence>
<dbReference type="SMART" id="SM00191">
    <property type="entry name" value="Int_alpha"/>
    <property type="match status" value="1"/>
</dbReference>
<keyword evidence="3" id="KW-0325">Glycoprotein</keyword>
<dbReference type="PANTHER" id="PTHR16026:SF0">
    <property type="entry name" value="CARTILAGE ACIDIC PROTEIN 1"/>
    <property type="match status" value="1"/>
</dbReference>
<evidence type="ECO:0000256" key="1">
    <source>
        <dbReference type="ARBA" id="ARBA00022729"/>
    </source>
</evidence>
<dbReference type="InterPro" id="IPR028994">
    <property type="entry name" value="Integrin_alpha_N"/>
</dbReference>
<dbReference type="KEGG" id="abac:LuPra_05521"/>
<dbReference type="InterPro" id="IPR027039">
    <property type="entry name" value="Crtac1"/>
</dbReference>
<name>A0A143PVN2_LUTPR</name>
<dbReference type="PROSITE" id="PS51318">
    <property type="entry name" value="TAT"/>
    <property type="match status" value="1"/>
</dbReference>
<accession>A0A143PVN2</accession>
<gene>
    <name evidence="5" type="ORF">LuPra_05521</name>
</gene>
<evidence type="ECO:0000256" key="2">
    <source>
        <dbReference type="ARBA" id="ARBA00022737"/>
    </source>
</evidence>
<keyword evidence="6" id="KW-1185">Reference proteome</keyword>
<dbReference type="InterPro" id="IPR011519">
    <property type="entry name" value="UnbV_ASPIC"/>
</dbReference>
<dbReference type="Gene3D" id="2.130.10.130">
    <property type="entry name" value="Integrin alpha, N-terminal"/>
    <property type="match status" value="2"/>
</dbReference>
<dbReference type="OrthoDB" id="100785at2"/>
<organism evidence="5 6">
    <name type="scientific">Luteitalea pratensis</name>
    <dbReference type="NCBI Taxonomy" id="1855912"/>
    <lineage>
        <taxon>Bacteria</taxon>
        <taxon>Pseudomonadati</taxon>
        <taxon>Acidobacteriota</taxon>
        <taxon>Vicinamibacteria</taxon>
        <taxon>Vicinamibacterales</taxon>
        <taxon>Vicinamibacteraceae</taxon>
        <taxon>Luteitalea</taxon>
    </lineage>
</organism>
<feature type="domain" description="ASPIC/UnbV" evidence="4">
    <location>
        <begin position="491"/>
        <end position="557"/>
    </location>
</feature>
<keyword evidence="1" id="KW-0732">Signal</keyword>
<keyword evidence="2" id="KW-0677">Repeat</keyword>
<evidence type="ECO:0000256" key="3">
    <source>
        <dbReference type="ARBA" id="ARBA00023180"/>
    </source>
</evidence>
<dbReference type="Pfam" id="PF13517">
    <property type="entry name" value="FG-GAP_3"/>
    <property type="match status" value="3"/>
</dbReference>
<reference evidence="5 6" key="1">
    <citation type="journal article" date="2016" name="Genome Announc.">
        <title>First Complete Genome Sequence of a Subdivision 6 Acidobacterium Strain.</title>
        <authorList>
            <person name="Huang S."/>
            <person name="Vieira S."/>
            <person name="Bunk B."/>
            <person name="Riedel T."/>
            <person name="Sproer C."/>
            <person name="Overmann J."/>
        </authorList>
    </citation>
    <scope>NUCLEOTIDE SEQUENCE [LARGE SCALE GENOMIC DNA]</scope>
    <source>
        <strain evidence="6">DSM 100886 HEG_-6_39</strain>
    </source>
</reference>
<evidence type="ECO:0000313" key="6">
    <source>
        <dbReference type="Proteomes" id="UP000076079"/>
    </source>
</evidence>
<sequence>MPDLWLPRWSRREFLRVAGSTAVAAASPWPAAHAQGPEATFEAVPPGRSGITWVHDNAMSEFRYLPETCGSGCAFLDYDGDGWMDLYLVNSGPADFFTPKTPLRNALYRNNRDGTFTDVTEKAGVPGGTFGMGVAVGDFDNDGFPDLLVTAYGNCTLYRNNGNGTFTNVTDKAGLRVPGWTTSAVWFDYDNDGRLDLFVCSFVEFSLKTNVYCGDNKLGRRYYCIPRVFKPSASFLFHNNGDGTFTDVTRGTDIQRALGKGLGVVATDVNKDGQLDLFVANDTVQNFLFMNRGAGKWDEIGLSSEVGFSANGQPRSGMGVDAADFDQDGWEDLFVANVDQEMFSLYKNRGNESFQDVAHANGVAQSTRLLSGWGLKFFDYDNDGHLDLLLSNGHPDDMIEKYSTQVTYREPLLLFRNEGGRLKDVSASSGPVFKEQFSARGLAVGDFDNDGRLDVLINNNGSAPTLLHNRAGRDHHWIGLTLQGVKCNRDAIGARISWSVGGKVTRRFKTGGGSYLSAHDPREILGLGTATHVDWIEIAWPAPSTQVDRITTAKVDAYQKVVEGKGVVNG</sequence>
<reference evidence="6" key="2">
    <citation type="submission" date="2016-04" db="EMBL/GenBank/DDBJ databases">
        <title>First Complete Genome Sequence of a Subdivision 6 Acidobacterium.</title>
        <authorList>
            <person name="Huang S."/>
            <person name="Vieira S."/>
            <person name="Bunk B."/>
            <person name="Riedel T."/>
            <person name="Sproeer C."/>
            <person name="Overmann J."/>
        </authorList>
    </citation>
    <scope>NUCLEOTIDE SEQUENCE [LARGE SCALE GENOMIC DNA]</scope>
    <source>
        <strain evidence="6">DSM 100886 HEG_-6_39</strain>
    </source>
</reference>
<dbReference type="STRING" id="1855912.LuPra_05521"/>
<dbReference type="PATRIC" id="fig|1813736.3.peg.5807"/>
<protein>
    <submittedName>
        <fullName evidence="5">FG-GAP repeat</fullName>
    </submittedName>
</protein>
<dbReference type="Pfam" id="PF07593">
    <property type="entry name" value="UnbV_ASPIC"/>
    <property type="match status" value="1"/>
</dbReference>
<dbReference type="InterPro" id="IPR013519">
    <property type="entry name" value="Int_alpha_beta-p"/>
</dbReference>